<feature type="compositionally biased region" description="Basic and acidic residues" evidence="1">
    <location>
        <begin position="304"/>
        <end position="319"/>
    </location>
</feature>
<feature type="compositionally biased region" description="Basic and acidic residues" evidence="1">
    <location>
        <begin position="368"/>
        <end position="377"/>
    </location>
</feature>
<evidence type="ECO:0000259" key="2">
    <source>
        <dbReference type="PROSITE" id="PS50021"/>
    </source>
</evidence>
<dbReference type="InterPro" id="IPR010441">
    <property type="entry name" value="CH_2"/>
</dbReference>
<dbReference type="Gene3D" id="1.10.418.10">
    <property type="entry name" value="Calponin-like domain"/>
    <property type="match status" value="1"/>
</dbReference>
<name>A0A9N9MDN6_9CUCU</name>
<feature type="compositionally biased region" description="Low complexity" evidence="1">
    <location>
        <begin position="225"/>
        <end position="235"/>
    </location>
</feature>
<dbReference type="SUPFAM" id="SSF47576">
    <property type="entry name" value="Calponin-homology domain, CH-domain"/>
    <property type="match status" value="1"/>
</dbReference>
<organism evidence="3 4">
    <name type="scientific">Ceutorhynchus assimilis</name>
    <name type="common">cabbage seed weevil</name>
    <dbReference type="NCBI Taxonomy" id="467358"/>
    <lineage>
        <taxon>Eukaryota</taxon>
        <taxon>Metazoa</taxon>
        <taxon>Ecdysozoa</taxon>
        <taxon>Arthropoda</taxon>
        <taxon>Hexapoda</taxon>
        <taxon>Insecta</taxon>
        <taxon>Pterygota</taxon>
        <taxon>Neoptera</taxon>
        <taxon>Endopterygota</taxon>
        <taxon>Coleoptera</taxon>
        <taxon>Polyphaga</taxon>
        <taxon>Cucujiformia</taxon>
        <taxon>Curculionidae</taxon>
        <taxon>Ceutorhynchinae</taxon>
        <taxon>Ceutorhynchus</taxon>
    </lineage>
</organism>
<reference evidence="3" key="1">
    <citation type="submission" date="2022-01" db="EMBL/GenBank/DDBJ databases">
        <authorList>
            <person name="King R."/>
        </authorList>
    </citation>
    <scope>NUCLEOTIDE SEQUENCE</scope>
</reference>
<gene>
    <name evidence="3" type="ORF">CEUTPL_LOCUS3406</name>
</gene>
<dbReference type="Pfam" id="PF06294">
    <property type="entry name" value="CH_2"/>
    <property type="match status" value="1"/>
</dbReference>
<accession>A0A9N9MDN6</accession>
<proteinExistence type="predicted"/>
<dbReference type="PROSITE" id="PS50021">
    <property type="entry name" value="CH"/>
    <property type="match status" value="1"/>
</dbReference>
<dbReference type="EMBL" id="OU892288">
    <property type="protein sequence ID" value="CAG9762731.1"/>
    <property type="molecule type" value="Genomic_DNA"/>
</dbReference>
<feature type="region of interest" description="Disordered" evidence="1">
    <location>
        <begin position="304"/>
        <end position="377"/>
    </location>
</feature>
<dbReference type="InterPro" id="IPR036872">
    <property type="entry name" value="CH_dom_sf"/>
</dbReference>
<feature type="region of interest" description="Disordered" evidence="1">
    <location>
        <begin position="209"/>
        <end position="241"/>
    </location>
</feature>
<dbReference type="GO" id="GO:0005737">
    <property type="term" value="C:cytoplasm"/>
    <property type="evidence" value="ECO:0007669"/>
    <property type="project" value="UniProtKB-ARBA"/>
</dbReference>
<evidence type="ECO:0000313" key="4">
    <source>
        <dbReference type="Proteomes" id="UP001152799"/>
    </source>
</evidence>
<feature type="domain" description="Calponin-homology (CH)" evidence="2">
    <location>
        <begin position="1"/>
        <end position="107"/>
    </location>
</feature>
<protein>
    <recommendedName>
        <fullName evidence="2">Calponin-homology (CH) domain-containing protein</fullName>
    </recommendedName>
</protein>
<sequence length="458" mass="53050">MRKVISKWINVRLRQTVDMSPETFGPQVANGRIIAQLLHNYEIIKSKELDLITETSQVSECLKNFKLINSWLSRINLALPKEDIDAIVRGFDTACLHLFYKLFLKLKDKETLYYLTRPDFIAQLGRPLRETRHSIEIEPIHFDTSEINFLTVGLCNYFSDEDNSKEHWQSYSSKIIDEGSNQSGIFTSSLKSSKSVTDANDILQVHVDSKTEDSKESMANQKTMSISSSSASKSITEVNYEDDTDLDHRTYQELIDLQEEARNMPKFVPDLEEAERMLKKICETNKIRRKSKMKSYLDILRGNNDKNKVTCEGKGDNSKTKLTHKRKSTIKSNMDKEDNRKSQLRGKSKVESEDKEDGLITNKSTMKSKSEEKESSKTKLDIYKTNGEEDINETQVESKDQIMINILTKQSLYQKQLVAEYGQAKMESEYLKEKIRQSERRKFRKILNQVKEPSNEEI</sequence>
<dbReference type="AlphaFoldDB" id="A0A9N9MDN6"/>
<evidence type="ECO:0000313" key="3">
    <source>
        <dbReference type="EMBL" id="CAG9762731.1"/>
    </source>
</evidence>
<evidence type="ECO:0000256" key="1">
    <source>
        <dbReference type="SAM" id="MobiDB-lite"/>
    </source>
</evidence>
<keyword evidence="4" id="KW-1185">Reference proteome</keyword>
<dbReference type="Proteomes" id="UP001152799">
    <property type="component" value="Chromosome 12"/>
</dbReference>
<dbReference type="InterPro" id="IPR001715">
    <property type="entry name" value="CH_dom"/>
</dbReference>
<dbReference type="OrthoDB" id="62528at2759"/>